<dbReference type="RefSeq" id="WP_349232411.1">
    <property type="nucleotide sequence ID" value="NZ_JBBMFK010000029.1"/>
</dbReference>
<feature type="domain" description="Peptidase S9 prolyl oligopeptidase catalytic" evidence="4">
    <location>
        <begin position="450"/>
        <end position="655"/>
    </location>
</feature>
<gene>
    <name evidence="6" type="ORF">WMO64_14420</name>
</gene>
<dbReference type="PANTHER" id="PTHR42881:SF13">
    <property type="entry name" value="PROLYL ENDOPEPTIDASE"/>
    <property type="match status" value="1"/>
</dbReference>
<evidence type="ECO:0000313" key="7">
    <source>
        <dbReference type="Proteomes" id="UP001464378"/>
    </source>
</evidence>
<keyword evidence="1" id="KW-0645">Protease</keyword>
<dbReference type="Pfam" id="PF02897">
    <property type="entry name" value="Peptidase_S9_N"/>
    <property type="match status" value="1"/>
</dbReference>
<protein>
    <submittedName>
        <fullName evidence="6">Prolyl oligopeptidase family serine peptidase</fullName>
    </submittedName>
</protein>
<name>A0ABV1EBF2_9FIRM</name>
<dbReference type="Pfam" id="PF00326">
    <property type="entry name" value="Peptidase_S9"/>
    <property type="match status" value="1"/>
</dbReference>
<keyword evidence="7" id="KW-1185">Reference proteome</keyword>
<reference evidence="6 7" key="1">
    <citation type="submission" date="2024-03" db="EMBL/GenBank/DDBJ databases">
        <title>Human intestinal bacterial collection.</title>
        <authorList>
            <person name="Pauvert C."/>
            <person name="Hitch T.C.A."/>
            <person name="Clavel T."/>
        </authorList>
    </citation>
    <scope>NUCLEOTIDE SEQUENCE [LARGE SCALE GENOMIC DNA]</scope>
    <source>
        <strain evidence="6 7">CLA-AP-H29</strain>
    </source>
</reference>
<evidence type="ECO:0000256" key="2">
    <source>
        <dbReference type="ARBA" id="ARBA00022801"/>
    </source>
</evidence>
<feature type="domain" description="Peptidase S9A N-terminal" evidence="5">
    <location>
        <begin position="10"/>
        <end position="370"/>
    </location>
</feature>
<evidence type="ECO:0000313" key="6">
    <source>
        <dbReference type="EMBL" id="MEQ2444655.1"/>
    </source>
</evidence>
<dbReference type="SUPFAM" id="SSF50993">
    <property type="entry name" value="Peptidase/esterase 'gauge' domain"/>
    <property type="match status" value="1"/>
</dbReference>
<dbReference type="InterPro" id="IPR002470">
    <property type="entry name" value="Peptidase_S9A"/>
</dbReference>
<organism evidence="6 7">
    <name type="scientific">Pseudoflavonifractor intestinihominis</name>
    <dbReference type="NCBI Taxonomy" id="3133171"/>
    <lineage>
        <taxon>Bacteria</taxon>
        <taxon>Bacillati</taxon>
        <taxon>Bacillota</taxon>
        <taxon>Clostridia</taxon>
        <taxon>Eubacteriales</taxon>
        <taxon>Oscillospiraceae</taxon>
        <taxon>Pseudoflavonifractor</taxon>
    </lineage>
</organism>
<dbReference type="InterPro" id="IPR051167">
    <property type="entry name" value="Prolyl_oligopep/macrocyclase"/>
</dbReference>
<keyword evidence="3" id="KW-0720">Serine protease</keyword>
<dbReference type="InterPro" id="IPR029058">
    <property type="entry name" value="AB_hydrolase_fold"/>
</dbReference>
<dbReference type="InterPro" id="IPR023302">
    <property type="entry name" value="Pept_S9A_N"/>
</dbReference>
<dbReference type="PRINTS" id="PR00862">
    <property type="entry name" value="PROLIGOPTASE"/>
</dbReference>
<dbReference type="SUPFAM" id="SSF53474">
    <property type="entry name" value="alpha/beta-Hydrolases"/>
    <property type="match status" value="1"/>
</dbReference>
<dbReference type="Proteomes" id="UP001464378">
    <property type="component" value="Unassembled WGS sequence"/>
</dbReference>
<evidence type="ECO:0000259" key="5">
    <source>
        <dbReference type="Pfam" id="PF02897"/>
    </source>
</evidence>
<comment type="caution">
    <text evidence="6">The sequence shown here is derived from an EMBL/GenBank/DDBJ whole genome shotgun (WGS) entry which is preliminary data.</text>
</comment>
<dbReference type="InterPro" id="IPR001375">
    <property type="entry name" value="Peptidase_S9_cat"/>
</dbReference>
<accession>A0ABV1EBF2</accession>
<evidence type="ECO:0000256" key="3">
    <source>
        <dbReference type="ARBA" id="ARBA00022825"/>
    </source>
</evidence>
<dbReference type="Gene3D" id="2.130.10.120">
    <property type="entry name" value="Prolyl oligopeptidase, N-terminal domain"/>
    <property type="match status" value="1"/>
</dbReference>
<sequence length="656" mass="73171">MKYQYPARPTVDRVEDWFGTRLPDPYAWLRNAKDPQVLDFVARENAFTDAYFSSRPLNEKIEQLKADKLPVLPRELIPWRNGFLSSVVEDGDYKVRVFNEKLEDVGGLPQVHALDGLQVFSASPCPANESIMALMVQHPGAARPSVALCDMDSRILLHEVHGVFSLCWSKGDGCLYYSSTKANSETQESHSVFYRYDPAAGAETVVYEDDSYAIFGQVYPSEDGAYVMAAVCQDYALARWVAIRTADGAAAVLTDKPVEWKYLDSLDGAHYFITVSEAERGAVIRVSGSGQTQVVLPESQRILDDGFSLNGELYILACQDVSSRLLSLKTGQEVPLPSPFGALSLAGRAKDGVFLRFESFLIPPSILRFDGSALTTAVAGSRAEYPDQVVEQHFAPSTGDGTPIPYYIVRKRDARPDGCAPVLMYAYGGYNISMPPSYQEMVTQVIVPKWVENGGIYVHCNLRGGNEYGPKWHEAGMAMNKRHCYEDFIGIAEQIIRDGWTRAGKIGIAGCSNGGLLMSALVTMRPDLWGCVIDSVPHTDMIHFAEDDRGPMYITEYGNPRESKEMFQYLLSYSPYHNVRKTDYPPTYIQTGELDNNVPPYHGKKFAARMQAENQSENPILLRVLAEGSHDRGKGEVFWRTIAEMQLFLEEHLKES</sequence>
<evidence type="ECO:0000256" key="1">
    <source>
        <dbReference type="ARBA" id="ARBA00022670"/>
    </source>
</evidence>
<dbReference type="EMBL" id="JBBMFK010000029">
    <property type="protein sequence ID" value="MEQ2444655.1"/>
    <property type="molecule type" value="Genomic_DNA"/>
</dbReference>
<proteinExistence type="predicted"/>
<dbReference type="Gene3D" id="3.40.50.1820">
    <property type="entry name" value="alpha/beta hydrolase"/>
    <property type="match status" value="1"/>
</dbReference>
<keyword evidence="2" id="KW-0378">Hydrolase</keyword>
<dbReference type="PANTHER" id="PTHR42881">
    <property type="entry name" value="PROLYL ENDOPEPTIDASE"/>
    <property type="match status" value="1"/>
</dbReference>
<evidence type="ECO:0000259" key="4">
    <source>
        <dbReference type="Pfam" id="PF00326"/>
    </source>
</evidence>